<evidence type="ECO:0000256" key="7">
    <source>
        <dbReference type="ARBA" id="ARBA00023155"/>
    </source>
</evidence>
<feature type="domain" description="Homeobox" evidence="13">
    <location>
        <begin position="153"/>
        <end position="213"/>
    </location>
</feature>
<protein>
    <recommendedName>
        <fullName evidence="13">Homeobox domain-containing protein</fullName>
    </recommendedName>
</protein>
<keyword evidence="6 10" id="KW-0238">DNA-binding</keyword>
<dbReference type="Pfam" id="PF00046">
    <property type="entry name" value="Homeodomain"/>
    <property type="match status" value="1"/>
</dbReference>
<reference evidence="14" key="3">
    <citation type="submission" date="2025-09" db="UniProtKB">
        <authorList>
            <consortium name="Ensembl"/>
        </authorList>
    </citation>
    <scope>IDENTIFICATION</scope>
</reference>
<dbReference type="InterPro" id="IPR020479">
    <property type="entry name" value="HD_metazoa"/>
</dbReference>
<evidence type="ECO:0000256" key="12">
    <source>
        <dbReference type="SAM" id="MobiDB-lite"/>
    </source>
</evidence>
<evidence type="ECO:0000256" key="11">
    <source>
        <dbReference type="RuleBase" id="RU000682"/>
    </source>
</evidence>
<evidence type="ECO:0000256" key="8">
    <source>
        <dbReference type="ARBA" id="ARBA00023163"/>
    </source>
</evidence>
<comment type="similarity">
    <text evidence="3">Belongs to the Abd-B homeobox family.</text>
</comment>
<evidence type="ECO:0000256" key="3">
    <source>
        <dbReference type="ARBA" id="ARBA00006317"/>
    </source>
</evidence>
<evidence type="ECO:0000256" key="1">
    <source>
        <dbReference type="ARBA" id="ARBA00003263"/>
    </source>
</evidence>
<dbReference type="GO" id="GO:0005654">
    <property type="term" value="C:nucleoplasm"/>
    <property type="evidence" value="ECO:0007669"/>
    <property type="project" value="UniProtKB-ARBA"/>
</dbReference>
<evidence type="ECO:0000256" key="5">
    <source>
        <dbReference type="ARBA" id="ARBA00023015"/>
    </source>
</evidence>
<proteinExistence type="inferred from homology"/>
<dbReference type="GO" id="GO:0000978">
    <property type="term" value="F:RNA polymerase II cis-regulatory region sequence-specific DNA binding"/>
    <property type="evidence" value="ECO:0007669"/>
    <property type="project" value="TreeGrafter"/>
</dbReference>
<dbReference type="PANTHER" id="PTHR45874:SF4">
    <property type="entry name" value="HOMEOBOX PROTEIN ABDOMINAL-B"/>
    <property type="match status" value="1"/>
</dbReference>
<dbReference type="SUPFAM" id="SSF46689">
    <property type="entry name" value="Homeodomain-like"/>
    <property type="match status" value="1"/>
</dbReference>
<keyword evidence="8" id="KW-0804">Transcription</keyword>
<feature type="DNA-binding region" description="Homeobox" evidence="10">
    <location>
        <begin position="155"/>
        <end position="214"/>
    </location>
</feature>
<keyword evidence="9 10" id="KW-0539">Nucleus</keyword>
<keyword evidence="7 10" id="KW-0371">Homeobox</keyword>
<evidence type="ECO:0000313" key="14">
    <source>
        <dbReference type="Ensembl" id="ENSDCDP00010026586.1"/>
    </source>
</evidence>
<dbReference type="InterPro" id="IPR001356">
    <property type="entry name" value="HD"/>
</dbReference>
<keyword evidence="15" id="KW-1185">Reference proteome</keyword>
<evidence type="ECO:0000259" key="13">
    <source>
        <dbReference type="PROSITE" id="PS50071"/>
    </source>
</evidence>
<dbReference type="FunFam" id="1.10.10.60:FF:000166">
    <property type="entry name" value="homeobox protein Hox-C11"/>
    <property type="match status" value="1"/>
</dbReference>
<dbReference type="SMART" id="SM00389">
    <property type="entry name" value="HOX"/>
    <property type="match status" value="1"/>
</dbReference>
<keyword evidence="5" id="KW-0805">Transcription regulation</keyword>
<reference evidence="14" key="2">
    <citation type="submission" date="2025-08" db="UniProtKB">
        <authorList>
            <consortium name="Ensembl"/>
        </authorList>
    </citation>
    <scope>IDENTIFICATION</scope>
</reference>
<dbReference type="InterPro" id="IPR046333">
    <property type="entry name" value="HXA10/ABDB-like"/>
</dbReference>
<reference evidence="14 15" key="1">
    <citation type="submission" date="2020-06" db="EMBL/GenBank/DDBJ databases">
        <authorList>
            <consortium name="Wellcome Sanger Institute Data Sharing"/>
        </authorList>
    </citation>
    <scope>NUCLEOTIDE SEQUENCE [LARGE SCALE GENOMIC DNA]</scope>
</reference>
<dbReference type="GO" id="GO:0000981">
    <property type="term" value="F:DNA-binding transcription factor activity, RNA polymerase II-specific"/>
    <property type="evidence" value="ECO:0007669"/>
    <property type="project" value="InterPro"/>
</dbReference>
<evidence type="ECO:0000256" key="10">
    <source>
        <dbReference type="PROSITE-ProRule" id="PRU00108"/>
    </source>
</evidence>
<evidence type="ECO:0000256" key="9">
    <source>
        <dbReference type="ARBA" id="ARBA00023242"/>
    </source>
</evidence>
<dbReference type="Ensembl" id="ENSDCDT00010032911.1">
    <property type="protein sequence ID" value="ENSDCDP00010026586.1"/>
    <property type="gene ID" value="ENSDCDG00010016844.1"/>
</dbReference>
<dbReference type="InterPro" id="IPR017970">
    <property type="entry name" value="Homeobox_CS"/>
</dbReference>
<feature type="region of interest" description="Disordered" evidence="12">
    <location>
        <begin position="95"/>
        <end position="140"/>
    </location>
</feature>
<sequence length="218" mass="24266">CVSCWSGPAEMGEHNLLNPGFVGPLVNLHTGDAFYFPNFRASSLPYPRPWTPSEPCGAGYPQSYLSGPASAHPTYSRPEDSKCYYGLKREEEFGAQDPPSCQSLESDSGSSLLAGDAQGTPAAAGMCGDPGSPALTPRGARLDKTAGNWLNATSGRKKRCPYTKHQTLELEKEFLFNMYLTRERRLEISRNINLTDRQVKIWFQNRRMKLKKLSRETR</sequence>
<dbReference type="AlphaFoldDB" id="A0AAY4C240"/>
<evidence type="ECO:0000313" key="15">
    <source>
        <dbReference type="Proteomes" id="UP000694580"/>
    </source>
</evidence>
<dbReference type="GeneTree" id="ENSGT00940000160855"/>
<dbReference type="Gene3D" id="1.10.10.60">
    <property type="entry name" value="Homeodomain-like"/>
    <property type="match status" value="1"/>
</dbReference>
<evidence type="ECO:0000256" key="6">
    <source>
        <dbReference type="ARBA" id="ARBA00023125"/>
    </source>
</evidence>
<dbReference type="PROSITE" id="PS00027">
    <property type="entry name" value="HOMEOBOX_1"/>
    <property type="match status" value="1"/>
</dbReference>
<keyword evidence="4" id="KW-0217">Developmental protein</keyword>
<name>A0AAY4C240_9TELE</name>
<feature type="compositionally biased region" description="Polar residues" evidence="12">
    <location>
        <begin position="99"/>
        <end position="111"/>
    </location>
</feature>
<comment type="subcellular location">
    <subcellularLocation>
        <location evidence="2 10 11">Nucleus</location>
    </subcellularLocation>
</comment>
<organism evidence="14 15">
    <name type="scientific">Denticeps clupeoides</name>
    <name type="common">denticle herring</name>
    <dbReference type="NCBI Taxonomy" id="299321"/>
    <lineage>
        <taxon>Eukaryota</taxon>
        <taxon>Metazoa</taxon>
        <taxon>Chordata</taxon>
        <taxon>Craniata</taxon>
        <taxon>Vertebrata</taxon>
        <taxon>Euteleostomi</taxon>
        <taxon>Actinopterygii</taxon>
        <taxon>Neopterygii</taxon>
        <taxon>Teleostei</taxon>
        <taxon>Clupei</taxon>
        <taxon>Clupeiformes</taxon>
        <taxon>Denticipitoidei</taxon>
        <taxon>Denticipitidae</taxon>
        <taxon>Denticeps</taxon>
    </lineage>
</organism>
<accession>A0AAY4C240</accession>
<dbReference type="Proteomes" id="UP000694580">
    <property type="component" value="Chromosome 10"/>
</dbReference>
<comment type="function">
    <text evidence="1">Sequence-specific transcription factor which is part of a developmental regulatory system that provides cells with specific positional identities on the anterior-posterior axis.</text>
</comment>
<dbReference type="InterPro" id="IPR009057">
    <property type="entry name" value="Homeodomain-like_sf"/>
</dbReference>
<evidence type="ECO:0000256" key="2">
    <source>
        <dbReference type="ARBA" id="ARBA00004123"/>
    </source>
</evidence>
<dbReference type="PROSITE" id="PS50071">
    <property type="entry name" value="HOMEOBOX_2"/>
    <property type="match status" value="1"/>
</dbReference>
<evidence type="ECO:0000256" key="4">
    <source>
        <dbReference type="ARBA" id="ARBA00022473"/>
    </source>
</evidence>
<dbReference type="PRINTS" id="PR00024">
    <property type="entry name" value="HOMEOBOX"/>
</dbReference>
<dbReference type="CDD" id="cd00086">
    <property type="entry name" value="homeodomain"/>
    <property type="match status" value="1"/>
</dbReference>
<dbReference type="PANTHER" id="PTHR45874">
    <property type="entry name" value="HOMEOBOX PROTEIN ABDOMINAL-B"/>
    <property type="match status" value="1"/>
</dbReference>